<keyword evidence="2 5" id="KW-0371">Homeobox</keyword>
<evidence type="ECO:0000256" key="4">
    <source>
        <dbReference type="PROSITE-ProRule" id="PRU00042"/>
    </source>
</evidence>
<feature type="domain" description="Homeobox" evidence="7">
    <location>
        <begin position="223"/>
        <end position="286"/>
    </location>
</feature>
<evidence type="ECO:0000259" key="7">
    <source>
        <dbReference type="PROSITE" id="PS50071"/>
    </source>
</evidence>
<keyword evidence="3 5" id="KW-0539">Nucleus</keyword>
<dbReference type="GO" id="GO:0003677">
    <property type="term" value="F:DNA binding"/>
    <property type="evidence" value="ECO:0007669"/>
    <property type="project" value="UniProtKB-UniRule"/>
</dbReference>
<feature type="compositionally biased region" description="Low complexity" evidence="6">
    <location>
        <begin position="428"/>
        <end position="441"/>
    </location>
</feature>
<dbReference type="PROSITE" id="PS50071">
    <property type="entry name" value="HOMEOBOX_2"/>
    <property type="match status" value="1"/>
</dbReference>
<evidence type="ECO:0000313" key="10">
    <source>
        <dbReference type="Proteomes" id="UP001194746"/>
    </source>
</evidence>
<evidence type="ECO:0000256" key="5">
    <source>
        <dbReference type="PROSITE-ProRule" id="PRU00108"/>
    </source>
</evidence>
<evidence type="ECO:0000256" key="1">
    <source>
        <dbReference type="ARBA" id="ARBA00023125"/>
    </source>
</evidence>
<dbReference type="SMART" id="SM00389">
    <property type="entry name" value="HOX"/>
    <property type="match status" value="1"/>
</dbReference>
<dbReference type="EMBL" id="VCAU01000086">
    <property type="protein sequence ID" value="KAF9885919.1"/>
    <property type="molecule type" value="Genomic_DNA"/>
</dbReference>
<dbReference type="GO" id="GO:0008270">
    <property type="term" value="F:zinc ion binding"/>
    <property type="evidence" value="ECO:0007669"/>
    <property type="project" value="UniProtKB-KW"/>
</dbReference>
<evidence type="ECO:0000256" key="2">
    <source>
        <dbReference type="ARBA" id="ARBA00023155"/>
    </source>
</evidence>
<keyword evidence="4" id="KW-0479">Metal-binding</keyword>
<gene>
    <name evidence="9" type="ORF">FE257_012209</name>
</gene>
<accession>A0AAD4CGA9</accession>
<evidence type="ECO:0000256" key="6">
    <source>
        <dbReference type="SAM" id="MobiDB-lite"/>
    </source>
</evidence>
<feature type="region of interest" description="Disordered" evidence="6">
    <location>
        <begin position="1"/>
        <end position="22"/>
    </location>
</feature>
<feature type="domain" description="C2H2-type" evidence="8">
    <location>
        <begin position="455"/>
        <end position="478"/>
    </location>
</feature>
<dbReference type="InterPro" id="IPR009057">
    <property type="entry name" value="Homeodomain-like_sf"/>
</dbReference>
<evidence type="ECO:0000256" key="3">
    <source>
        <dbReference type="ARBA" id="ARBA00023242"/>
    </source>
</evidence>
<keyword evidence="1 5" id="KW-0238">DNA-binding</keyword>
<dbReference type="Gene3D" id="1.10.10.60">
    <property type="entry name" value="Homeodomain-like"/>
    <property type="match status" value="1"/>
</dbReference>
<dbReference type="GO" id="GO:0006355">
    <property type="term" value="P:regulation of DNA-templated transcription"/>
    <property type="evidence" value="ECO:0007669"/>
    <property type="project" value="InterPro"/>
</dbReference>
<dbReference type="SMART" id="SM00355">
    <property type="entry name" value="ZnF_C2H2"/>
    <property type="match status" value="2"/>
</dbReference>
<comment type="subcellular location">
    <subcellularLocation>
        <location evidence="5">Nucleus</location>
    </subcellularLocation>
</comment>
<feature type="region of interest" description="Disordered" evidence="6">
    <location>
        <begin position="300"/>
        <end position="337"/>
    </location>
</feature>
<dbReference type="CDD" id="cd00086">
    <property type="entry name" value="homeodomain"/>
    <property type="match status" value="1"/>
</dbReference>
<dbReference type="InterPro" id="IPR050224">
    <property type="entry name" value="TALE_homeobox"/>
</dbReference>
<dbReference type="GO" id="GO:0005634">
    <property type="term" value="C:nucleus"/>
    <property type="evidence" value="ECO:0007669"/>
    <property type="project" value="UniProtKB-SubCell"/>
</dbReference>
<name>A0AAD4CGA9_ASPNN</name>
<dbReference type="Pfam" id="PF05920">
    <property type="entry name" value="Homeobox_KN"/>
    <property type="match status" value="1"/>
</dbReference>
<dbReference type="PROSITE" id="PS50157">
    <property type="entry name" value="ZINC_FINGER_C2H2_2"/>
    <property type="match status" value="1"/>
</dbReference>
<evidence type="ECO:0000313" key="9">
    <source>
        <dbReference type="EMBL" id="KAF9885919.1"/>
    </source>
</evidence>
<dbReference type="AlphaFoldDB" id="A0AAD4CGA9"/>
<dbReference type="PANTHER" id="PTHR11850">
    <property type="entry name" value="HOMEOBOX PROTEIN TRANSCRIPTION FACTORS"/>
    <property type="match status" value="1"/>
</dbReference>
<keyword evidence="4" id="KW-0862">Zinc</keyword>
<proteinExistence type="predicted"/>
<protein>
    <recommendedName>
        <fullName evidence="11">Homeobox and C2H2 transcription factor</fullName>
    </recommendedName>
</protein>
<keyword evidence="10" id="KW-1185">Reference proteome</keyword>
<feature type="compositionally biased region" description="Polar residues" evidence="6">
    <location>
        <begin position="310"/>
        <end position="320"/>
    </location>
</feature>
<dbReference type="InterPro" id="IPR008422">
    <property type="entry name" value="KN_HD"/>
</dbReference>
<feature type="DNA-binding region" description="Homeobox" evidence="5">
    <location>
        <begin position="225"/>
        <end position="287"/>
    </location>
</feature>
<feature type="region of interest" description="Disordered" evidence="6">
    <location>
        <begin position="409"/>
        <end position="454"/>
    </location>
</feature>
<evidence type="ECO:0000259" key="8">
    <source>
        <dbReference type="PROSITE" id="PS50157"/>
    </source>
</evidence>
<keyword evidence="4" id="KW-0863">Zinc-finger</keyword>
<dbReference type="SUPFAM" id="SSF46689">
    <property type="entry name" value="Homeodomain-like"/>
    <property type="match status" value="1"/>
</dbReference>
<evidence type="ECO:0008006" key="11">
    <source>
        <dbReference type="Google" id="ProtNLM"/>
    </source>
</evidence>
<dbReference type="InterPro" id="IPR001356">
    <property type="entry name" value="HD"/>
</dbReference>
<organism evidence="9 10">
    <name type="scientific">Aspergillus nanangensis</name>
    <dbReference type="NCBI Taxonomy" id="2582783"/>
    <lineage>
        <taxon>Eukaryota</taxon>
        <taxon>Fungi</taxon>
        <taxon>Dikarya</taxon>
        <taxon>Ascomycota</taxon>
        <taxon>Pezizomycotina</taxon>
        <taxon>Eurotiomycetes</taxon>
        <taxon>Eurotiomycetidae</taxon>
        <taxon>Eurotiales</taxon>
        <taxon>Aspergillaceae</taxon>
        <taxon>Aspergillus</taxon>
        <taxon>Aspergillus subgen. Circumdati</taxon>
    </lineage>
</organism>
<reference evidence="9" key="2">
    <citation type="submission" date="2020-02" db="EMBL/GenBank/DDBJ databases">
        <authorList>
            <person name="Gilchrist C.L.M."/>
            <person name="Chooi Y.-H."/>
        </authorList>
    </citation>
    <scope>NUCLEOTIDE SEQUENCE</scope>
    <source>
        <strain evidence="9">MST-FP2251</strain>
    </source>
</reference>
<feature type="compositionally biased region" description="Polar residues" evidence="6">
    <location>
        <begin position="409"/>
        <end position="418"/>
    </location>
</feature>
<comment type="caution">
    <text evidence="9">The sequence shown here is derived from an EMBL/GenBank/DDBJ whole genome shotgun (WGS) entry which is preliminary data.</text>
</comment>
<sequence>MDFPSGSEPSYSHSGLIAPDLEPYGEVPSADITTTMWSTEDIPFNWELLNDTELQDEEWTEWMTSDLSDSNGPNPLSSSIPEETIQPHDTVIDSNYTSPTLCSPSPMRKGHLTDVTKWLDGAYSPPTPCTYCRRHRLQCLIIRTTSANPNPVTSCSSCVALFRQCSLAHGEKRQPSRFETLSPVLGNLHGLREQIDDSIPEHPGEHLYLPPIAAEESAPETGGGGSKEPKQFVRKGARILRIWFLQNQDYPYPSEEDKRRLALETGFSRKRISTWFANARRRQKHKADTAVTAAAPELIHRAGSPMPIRQTDSSNGQWPSMTPLERWQASPPEDDHVPESAIKDAIAATNPSTSAIFLDDETGLSSFDENFLSLAETSSPVIGSFRSEASSSESTSSSAWGHYSVSDSGSASFSNSRAQRPIQRRHPSSSPVPSSRSSSRPRTAHHHHHSPPQQYQCTFCPKSFKKRTDWYRHEKTVHITLDKWICTPSLSDLFPNASDNSLNEECRFCSQTPTTLSHWDEHDFRTCAERPPSERSFTRKDHLWQHLRKFHGCTKTPVARLDAWRDETQGYVRSRCGFCGSEMSSWAERGDHLAEHFRKGARMDQWTGDWGLDEDVLKIVRNASLFRT</sequence>
<dbReference type="Proteomes" id="UP001194746">
    <property type="component" value="Unassembled WGS sequence"/>
</dbReference>
<dbReference type="InterPro" id="IPR013087">
    <property type="entry name" value="Znf_C2H2_type"/>
</dbReference>
<reference evidence="9" key="1">
    <citation type="journal article" date="2019" name="Beilstein J. Org. Chem.">
        <title>Nanangenines: drimane sesquiterpenoids as the dominant metabolite cohort of a novel Australian fungus, Aspergillus nanangensis.</title>
        <authorList>
            <person name="Lacey H.J."/>
            <person name="Gilchrist C.L.M."/>
            <person name="Crombie A."/>
            <person name="Kalaitzis J.A."/>
            <person name="Vuong D."/>
            <person name="Rutledge P.J."/>
            <person name="Turner P."/>
            <person name="Pitt J.I."/>
            <person name="Lacey E."/>
            <person name="Chooi Y.H."/>
            <person name="Piggott A.M."/>
        </authorList>
    </citation>
    <scope>NUCLEOTIDE SEQUENCE</scope>
    <source>
        <strain evidence="9">MST-FP2251</strain>
    </source>
</reference>
<dbReference type="PROSITE" id="PS00028">
    <property type="entry name" value="ZINC_FINGER_C2H2_1"/>
    <property type="match status" value="1"/>
</dbReference>